<accession>A0A1Y1VLT7</accession>
<sequence>MTKFYYILYTIFLFQIQKIFGAMNVTIGEIENSTLNKINVGNNNSGNNVNITAYICPAANNKFCIGRGDPNYIVPKSYGTEKIDGIFTDLTKLDGYENNKSGAIVEACNEKSLKDKKCQTRKCAMNEDCLSNLCQSGSCVTNPDNPLMECEEIGGIMICKKYLQEKCIRNEECAGRCKRFLCTYRNLNSLNNSTYLYSSAAIVSGICFILLFCCCLCCPGLFSCWKVKRVRNNNNPPVVV</sequence>
<keyword evidence="1" id="KW-1133">Transmembrane helix</keyword>
<keyword evidence="3" id="KW-1185">Reference proteome</keyword>
<evidence type="ECO:0000313" key="2">
    <source>
        <dbReference type="EMBL" id="ORX59868.1"/>
    </source>
</evidence>
<evidence type="ECO:0000313" key="3">
    <source>
        <dbReference type="Proteomes" id="UP000193719"/>
    </source>
</evidence>
<dbReference type="Proteomes" id="UP000193719">
    <property type="component" value="Unassembled WGS sequence"/>
</dbReference>
<protein>
    <submittedName>
        <fullName evidence="2">Uncharacterized protein</fullName>
    </submittedName>
</protein>
<name>A0A1Y1VLT7_9FUNG</name>
<dbReference type="AlphaFoldDB" id="A0A1Y1VLT7"/>
<keyword evidence="1" id="KW-0812">Transmembrane</keyword>
<proteinExistence type="predicted"/>
<organism evidence="2 3">
    <name type="scientific">Piromyces finnis</name>
    <dbReference type="NCBI Taxonomy" id="1754191"/>
    <lineage>
        <taxon>Eukaryota</taxon>
        <taxon>Fungi</taxon>
        <taxon>Fungi incertae sedis</taxon>
        <taxon>Chytridiomycota</taxon>
        <taxon>Chytridiomycota incertae sedis</taxon>
        <taxon>Neocallimastigomycetes</taxon>
        <taxon>Neocallimastigales</taxon>
        <taxon>Neocallimastigaceae</taxon>
        <taxon>Piromyces</taxon>
    </lineage>
</organism>
<dbReference type="EMBL" id="MCFH01000002">
    <property type="protein sequence ID" value="ORX59868.1"/>
    <property type="molecule type" value="Genomic_DNA"/>
</dbReference>
<keyword evidence="1" id="KW-0472">Membrane</keyword>
<reference evidence="2 3" key="2">
    <citation type="submission" date="2016-08" db="EMBL/GenBank/DDBJ databases">
        <title>Pervasive Adenine N6-methylation of Active Genes in Fungi.</title>
        <authorList>
            <consortium name="DOE Joint Genome Institute"/>
            <person name="Mondo S.J."/>
            <person name="Dannebaum R.O."/>
            <person name="Kuo R.C."/>
            <person name="Labutti K."/>
            <person name="Haridas S."/>
            <person name="Kuo A."/>
            <person name="Salamov A."/>
            <person name="Ahrendt S.R."/>
            <person name="Lipzen A."/>
            <person name="Sullivan W."/>
            <person name="Andreopoulos W.B."/>
            <person name="Clum A."/>
            <person name="Lindquist E."/>
            <person name="Daum C."/>
            <person name="Ramamoorthy G.K."/>
            <person name="Gryganskyi A."/>
            <person name="Culley D."/>
            <person name="Magnuson J.K."/>
            <person name="James T.Y."/>
            <person name="O'Malley M.A."/>
            <person name="Stajich J.E."/>
            <person name="Spatafora J.W."/>
            <person name="Visel A."/>
            <person name="Grigoriev I.V."/>
        </authorList>
    </citation>
    <scope>NUCLEOTIDE SEQUENCE [LARGE SCALE GENOMIC DNA]</scope>
    <source>
        <strain evidence="3">finn</strain>
    </source>
</reference>
<reference evidence="2 3" key="1">
    <citation type="submission" date="2016-08" db="EMBL/GenBank/DDBJ databases">
        <title>Genomes of anaerobic fungi encode conserved fungal cellulosomes for biomass hydrolysis.</title>
        <authorList>
            <consortium name="DOE Joint Genome Institute"/>
            <person name="Haitjema C.H."/>
            <person name="Gilmore S.P."/>
            <person name="Henske J.K."/>
            <person name="Solomon K.V."/>
            <person name="De Groot R."/>
            <person name="Kuo A."/>
            <person name="Mondo S.J."/>
            <person name="Salamov A.A."/>
            <person name="Labutti K."/>
            <person name="Zhao Z."/>
            <person name="Chiniquy J."/>
            <person name="Barry K."/>
            <person name="Brewer H.M."/>
            <person name="Purvine S.O."/>
            <person name="Wright A.T."/>
            <person name="Boxma B."/>
            <person name="Van Alen T."/>
            <person name="Hackstein J.H."/>
            <person name="Baker S.E."/>
            <person name="Grigoriev I.V."/>
            <person name="O'Malley M.A."/>
        </authorList>
    </citation>
    <scope>NUCLEOTIDE SEQUENCE [LARGE SCALE GENOMIC DNA]</scope>
    <source>
        <strain evidence="3">finn</strain>
    </source>
</reference>
<evidence type="ECO:0000256" key="1">
    <source>
        <dbReference type="SAM" id="Phobius"/>
    </source>
</evidence>
<dbReference type="OrthoDB" id="2144828at2759"/>
<gene>
    <name evidence="2" type="ORF">BCR36DRAFT_401467</name>
</gene>
<feature type="transmembrane region" description="Helical" evidence="1">
    <location>
        <begin position="195"/>
        <end position="222"/>
    </location>
</feature>
<comment type="caution">
    <text evidence="2">The sequence shown here is derived from an EMBL/GenBank/DDBJ whole genome shotgun (WGS) entry which is preliminary data.</text>
</comment>